<dbReference type="Proteomes" id="UP000607653">
    <property type="component" value="Unassembled WGS sequence"/>
</dbReference>
<evidence type="ECO:0000313" key="3">
    <source>
        <dbReference type="Proteomes" id="UP000607653"/>
    </source>
</evidence>
<protein>
    <submittedName>
        <fullName evidence="2">Uncharacterized protein</fullName>
    </submittedName>
</protein>
<organism evidence="2 3">
    <name type="scientific">Nelumbo nucifera</name>
    <name type="common">Sacred lotus</name>
    <dbReference type="NCBI Taxonomy" id="4432"/>
    <lineage>
        <taxon>Eukaryota</taxon>
        <taxon>Viridiplantae</taxon>
        <taxon>Streptophyta</taxon>
        <taxon>Embryophyta</taxon>
        <taxon>Tracheophyta</taxon>
        <taxon>Spermatophyta</taxon>
        <taxon>Magnoliopsida</taxon>
        <taxon>Proteales</taxon>
        <taxon>Nelumbonaceae</taxon>
        <taxon>Nelumbo</taxon>
    </lineage>
</organism>
<keyword evidence="1" id="KW-1133">Transmembrane helix</keyword>
<keyword evidence="1" id="KW-0812">Transmembrane</keyword>
<keyword evidence="1" id="KW-0472">Membrane</keyword>
<proteinExistence type="predicted"/>
<accession>A0A822ZAI6</accession>
<dbReference type="EMBL" id="DUZY01000006">
    <property type="protein sequence ID" value="DAD42122.1"/>
    <property type="molecule type" value="Genomic_DNA"/>
</dbReference>
<reference evidence="2 3" key="1">
    <citation type="journal article" date="2020" name="Mol. Biol. Evol.">
        <title>Distinct Expression and Methylation Patterns for Genes with Different Fates following a Single Whole-Genome Duplication in Flowering Plants.</title>
        <authorList>
            <person name="Shi T."/>
            <person name="Rahmani R.S."/>
            <person name="Gugger P.F."/>
            <person name="Wang M."/>
            <person name="Li H."/>
            <person name="Zhang Y."/>
            <person name="Li Z."/>
            <person name="Wang Q."/>
            <person name="Van de Peer Y."/>
            <person name="Marchal K."/>
            <person name="Chen J."/>
        </authorList>
    </citation>
    <scope>NUCLEOTIDE SEQUENCE [LARGE SCALE GENOMIC DNA]</scope>
    <source>
        <tissue evidence="2">Leaf</tissue>
    </source>
</reference>
<evidence type="ECO:0000313" key="2">
    <source>
        <dbReference type="EMBL" id="DAD42122.1"/>
    </source>
</evidence>
<sequence length="39" mass="4742">MRNKHEKNKTNRTIRQAPHRLDFLNVLFYGSIFNHQFLG</sequence>
<feature type="transmembrane region" description="Helical" evidence="1">
    <location>
        <begin position="21"/>
        <end position="38"/>
    </location>
</feature>
<keyword evidence="3" id="KW-1185">Reference proteome</keyword>
<evidence type="ECO:0000256" key="1">
    <source>
        <dbReference type="SAM" id="Phobius"/>
    </source>
</evidence>
<dbReference type="AlphaFoldDB" id="A0A822ZAI6"/>
<comment type="caution">
    <text evidence="2">The sequence shown here is derived from an EMBL/GenBank/DDBJ whole genome shotgun (WGS) entry which is preliminary data.</text>
</comment>
<gene>
    <name evidence="2" type="ORF">HUJ06_000352</name>
</gene>
<name>A0A822ZAI6_NELNU</name>